<reference evidence="2 3" key="1">
    <citation type="journal article" date="2022" name="Front. Cell. Infect. Microbiol.">
        <title>The Genomes of Two Strains of Taenia crassiceps the Animal Model for the Study of Human Cysticercosis.</title>
        <authorList>
            <person name="Bobes R.J."/>
            <person name="Estrada K."/>
            <person name="Rios-Valencia D.G."/>
            <person name="Calderon-Gallegos A."/>
            <person name="de la Torre P."/>
            <person name="Carrero J.C."/>
            <person name="Sanchez-Flores A."/>
            <person name="Laclette J.P."/>
        </authorList>
    </citation>
    <scope>NUCLEOTIDE SEQUENCE [LARGE SCALE GENOMIC DNA]</scope>
    <source>
        <strain evidence="2">WFUcys</strain>
    </source>
</reference>
<dbReference type="Pfam" id="PF19007">
    <property type="entry name" value="DUF5736"/>
    <property type="match status" value="1"/>
</dbReference>
<evidence type="ECO:0000259" key="1">
    <source>
        <dbReference type="Pfam" id="PF19007"/>
    </source>
</evidence>
<evidence type="ECO:0000313" key="2">
    <source>
        <dbReference type="EMBL" id="KAL5112973.1"/>
    </source>
</evidence>
<dbReference type="Proteomes" id="UP001651158">
    <property type="component" value="Unassembled WGS sequence"/>
</dbReference>
<dbReference type="EMBL" id="JAKROA010000001">
    <property type="protein sequence ID" value="KAL5112973.1"/>
    <property type="molecule type" value="Genomic_DNA"/>
</dbReference>
<feature type="domain" description="DUF5736" evidence="1">
    <location>
        <begin position="233"/>
        <end position="458"/>
    </location>
</feature>
<evidence type="ECO:0000313" key="3">
    <source>
        <dbReference type="Proteomes" id="UP001651158"/>
    </source>
</evidence>
<comment type="caution">
    <text evidence="2">The sequence shown here is derived from an EMBL/GenBank/DDBJ whole genome shotgun (WGS) entry which is preliminary data.</text>
</comment>
<protein>
    <recommendedName>
        <fullName evidence="1">DUF5736 domain-containing protein</fullName>
    </recommendedName>
</protein>
<gene>
    <name evidence="2" type="ORF">TcWFU_009633</name>
</gene>
<keyword evidence="3" id="KW-1185">Reference proteome</keyword>
<name>A0ABR4QVR5_9CEST</name>
<proteinExistence type="predicted"/>
<dbReference type="InterPro" id="IPR043794">
    <property type="entry name" value="DUF5736"/>
</dbReference>
<accession>A0ABR4QVR5</accession>
<organism evidence="2 3">
    <name type="scientific">Taenia crassiceps</name>
    <dbReference type="NCBI Taxonomy" id="6207"/>
    <lineage>
        <taxon>Eukaryota</taxon>
        <taxon>Metazoa</taxon>
        <taxon>Spiralia</taxon>
        <taxon>Lophotrochozoa</taxon>
        <taxon>Platyhelminthes</taxon>
        <taxon>Cestoda</taxon>
        <taxon>Eucestoda</taxon>
        <taxon>Cyclophyllidea</taxon>
        <taxon>Taeniidae</taxon>
        <taxon>Taenia</taxon>
    </lineage>
</organism>
<sequence>MEASDWMIPLNCIADWSPCRGLSKWLQLKVEQRISAFLMLISGLREPAYREISEDAPMVVPQRRPMTRCLKDRIANIVSMYVPNGSSHESPLFSSKNSQLKHDLVDDSDVAHMNDYFGLLSLGELENQVESGKPELCHIIPHVGRSTLAKSILNELQDSAYSISSSDFVISCMATDSIYLYFGVQGLPFLFKLETVLFNSPFERPYPVTKIHLKTAESVNLIPSKVCLKSCHGETSEIYVIGSALLESSLVHLLACYSTDGRLIAQTRKYSYQRYRVIDVDNDGNILLGCMSQSIEDASPTSNAQICKLTPHFERRIFSVTLRKGTTFYHPEWITRSCVRGQCWASVSRWDNETKRMVRRIFAFPGIQPDCESEGEVVRSPKEWLHVTSWNFEGFSAGSVFALDSQRLLAIDANQKSLALITWPEGQKGVSLQRLTKPGSRKIDYFCASNTYPPVAYLASEGDIFSFVPPAVNSTTVTTASP</sequence>